<name>A0A918J3U3_9FLAO</name>
<evidence type="ECO:0000313" key="1">
    <source>
        <dbReference type="EMBL" id="GGW43967.1"/>
    </source>
</evidence>
<reference evidence="1" key="1">
    <citation type="journal article" date="2014" name="Int. J. Syst. Evol. Microbiol.">
        <title>Complete genome sequence of Corynebacterium casei LMG S-19264T (=DSM 44701T), isolated from a smear-ripened cheese.</title>
        <authorList>
            <consortium name="US DOE Joint Genome Institute (JGI-PGF)"/>
            <person name="Walter F."/>
            <person name="Albersmeier A."/>
            <person name="Kalinowski J."/>
            <person name="Ruckert C."/>
        </authorList>
    </citation>
    <scope>NUCLEOTIDE SEQUENCE</scope>
    <source>
        <strain evidence="1">KCTC 12113</strain>
    </source>
</reference>
<gene>
    <name evidence="1" type="ORF">GCM10007383_30640</name>
</gene>
<dbReference type="EMBL" id="BMWP01000024">
    <property type="protein sequence ID" value="GGW43967.1"/>
    <property type="molecule type" value="Genomic_DNA"/>
</dbReference>
<keyword evidence="2" id="KW-1185">Reference proteome</keyword>
<dbReference type="Proteomes" id="UP000634668">
    <property type="component" value="Unassembled WGS sequence"/>
</dbReference>
<accession>A0A918J3U3</accession>
<sequence>MDFYAIPDTSLPRSYGSRKKYPLIDEGSDAPLFSDPLGTAHKRMGKNHALALPGRPTDRNGK</sequence>
<organism evidence="1 2">
    <name type="scientific">Arenibacter certesii</name>
    <dbReference type="NCBI Taxonomy" id="228955"/>
    <lineage>
        <taxon>Bacteria</taxon>
        <taxon>Pseudomonadati</taxon>
        <taxon>Bacteroidota</taxon>
        <taxon>Flavobacteriia</taxon>
        <taxon>Flavobacteriales</taxon>
        <taxon>Flavobacteriaceae</taxon>
        <taxon>Arenibacter</taxon>
    </lineage>
</organism>
<evidence type="ECO:0000313" key="2">
    <source>
        <dbReference type="Proteomes" id="UP000634668"/>
    </source>
</evidence>
<reference evidence="1" key="2">
    <citation type="submission" date="2020-09" db="EMBL/GenBank/DDBJ databases">
        <authorList>
            <person name="Sun Q."/>
            <person name="Kim S."/>
        </authorList>
    </citation>
    <scope>NUCLEOTIDE SEQUENCE</scope>
    <source>
        <strain evidence="1">KCTC 12113</strain>
    </source>
</reference>
<protein>
    <submittedName>
        <fullName evidence="1">Uncharacterized protein</fullName>
    </submittedName>
</protein>
<comment type="caution">
    <text evidence="1">The sequence shown here is derived from an EMBL/GenBank/DDBJ whole genome shotgun (WGS) entry which is preliminary data.</text>
</comment>
<dbReference type="AlphaFoldDB" id="A0A918J3U3"/>
<proteinExistence type="predicted"/>